<evidence type="ECO:0000256" key="7">
    <source>
        <dbReference type="SAM" id="MobiDB-lite"/>
    </source>
</evidence>
<organism evidence="10">
    <name type="scientific">Dissoconium aciculare CBS 342.82</name>
    <dbReference type="NCBI Taxonomy" id="1314786"/>
    <lineage>
        <taxon>Eukaryota</taxon>
        <taxon>Fungi</taxon>
        <taxon>Dikarya</taxon>
        <taxon>Ascomycota</taxon>
        <taxon>Pezizomycotina</taxon>
        <taxon>Dothideomycetes</taxon>
        <taxon>Dothideomycetidae</taxon>
        <taxon>Mycosphaerellales</taxon>
        <taxon>Dissoconiaceae</taxon>
        <taxon>Dissoconium</taxon>
    </lineage>
</organism>
<keyword evidence="6" id="KW-0788">Thiol protease</keyword>
<comment type="catalytic activity">
    <reaction evidence="1">
        <text>Thiol-dependent hydrolysis of ester, thioester, amide, peptide and isopeptide bonds formed by the C-terminal Gly of ubiquitin (a 76-residue protein attached to proteins as an intracellular targeting signal).</text>
        <dbReference type="EC" id="3.4.19.12"/>
    </reaction>
</comment>
<sequence>MSFVSEGPGKTAPRLFHDFLTFDPLKVNGRNLLRTFPPHVGEGQDLPPNPQIGACGHNYTLKYSQSILPPRDYRPDSQTVFKAALICKRCRLHADLRISYRASTNPCPNADHPVHHFQALPGLDTSTHNRIQYGWQCSASGCRAQVLTIFRLPRLSDGERNLIATPEFLKRRYEEALAAGPERDIKEATPMQALHRVRTYLRDALNPEHTQRTIAEDQKKFIEVFGMHGQESVGLLKKLGFTYSDHSWELPDPPELDEDDRLVANGDSAREALEDVHAELLAWMHKLNAETGVVNLAAAEGWAVADLEVKRVLAAHDYALYVPFRRPSTMNPELQYYIASLGAMADFGDAMIDFAYERQSMCDPPNRPYYFECLQVVAESRGTEKLQLKVAMLASQDLVSRRDLSAAYRLLNVPVHDAHNYDDVRILDQFHVRQSDLGVQAQEDARQALYRIGMARGSTRLINASRQLVETYDDALTWIGNGVNRETTDESLLAVVGMKILDDKANEEIAQKAITVIAKERGSKQLQNWVATGRTETFDMSADEALRILGIEDNFSAIDQTLLPTLFDSVRSDRPGGQTEQAIAVLQKAIEGNGSTTRDPATWPVGLRSHGNTCYLNSLLQYYFSITPLRDIILDYQQYALDTTKFKEKEERVGHRKISIVEIKGGQKFADDLKKLFENMIKESGDSVMPEEALVCRAFLEPKDYELLAPDAPKEVKPAQEDSTIVADEMISDYVTVTAPTENDKGHESDASSTTLQGSPEGDGNTTTKPPQDLLTPPGSPAIDAMDVQPEPERAPPLPPRLPSNTKDEALSRAQSNARQQQDVTEVHDGAMFRLRSGMMPLGKDESDEQYDNLRSLFSIALAETPVRNGAEGPKKVLLDSSLQLNVPNESKNIYSALDEIFDLQAYDENASLETYKSITKMPPLLQINIPRIGYDNVRGAFKSNACIKLEEELYLDRYVESADPEVLALRKKCWGWRKQLHNLKKEKSVLSKTSTNLDGPDTVTRTAEYLNNISSSLNAELAALDLDGIDVDPTLPSALASDAEAQRTRLLQLDQEISRLDTSISPLSFPQTLKYRLAAVFFHRGDYGHGHYWIYIYDFAQKLWRKYNDERVEEFPQDKISKILAANEWSHGTPTYAVYVSDDLAEEVIQPVCRKPEGVVAAPSAPVDEVMADDGKDGSAAGMRPRSDSTLAVDDAGNLRDAVTESSGPWDQKREVSKSEW</sequence>
<dbReference type="Pfam" id="PF13446">
    <property type="entry name" value="RPT"/>
    <property type="match status" value="2"/>
</dbReference>
<keyword evidence="3" id="KW-0645">Protease</keyword>
<dbReference type="PANTHER" id="PTHR43982:SF6">
    <property type="entry name" value="UBIQUITIN CARBOXYL-TERMINAL HYDROLASE 2-RELATED"/>
    <property type="match status" value="1"/>
</dbReference>
<evidence type="ECO:0000256" key="5">
    <source>
        <dbReference type="ARBA" id="ARBA00022801"/>
    </source>
</evidence>
<evidence type="ECO:0000256" key="4">
    <source>
        <dbReference type="ARBA" id="ARBA00022786"/>
    </source>
</evidence>
<evidence type="ECO:0000313" key="9">
    <source>
        <dbReference type="Proteomes" id="UP000504637"/>
    </source>
</evidence>
<evidence type="ECO:0000256" key="3">
    <source>
        <dbReference type="ARBA" id="ARBA00022670"/>
    </source>
</evidence>
<dbReference type="InterPro" id="IPR038765">
    <property type="entry name" value="Papain-like_cys_pep_sf"/>
</dbReference>
<keyword evidence="9" id="KW-1185">Reference proteome</keyword>
<dbReference type="InterPro" id="IPR001394">
    <property type="entry name" value="Peptidase_C19_UCH"/>
</dbReference>
<dbReference type="GO" id="GO:0016579">
    <property type="term" value="P:protein deubiquitination"/>
    <property type="evidence" value="ECO:0007669"/>
    <property type="project" value="InterPro"/>
</dbReference>
<dbReference type="PANTHER" id="PTHR43982">
    <property type="entry name" value="UBIQUITIN CARBOXYL-TERMINAL HYDROLASE"/>
    <property type="match status" value="1"/>
</dbReference>
<dbReference type="InterPro" id="IPR044635">
    <property type="entry name" value="UBP14-like"/>
</dbReference>
<keyword evidence="5" id="KW-0378">Hydrolase</keyword>
<keyword evidence="4" id="KW-0833">Ubl conjugation pathway</keyword>
<dbReference type="GeneID" id="54363710"/>
<dbReference type="InterPro" id="IPR025305">
    <property type="entry name" value="UCH_repeat_domain"/>
</dbReference>
<dbReference type="Gene3D" id="3.90.70.10">
    <property type="entry name" value="Cysteine proteinases"/>
    <property type="match status" value="2"/>
</dbReference>
<dbReference type="GO" id="GO:0070628">
    <property type="term" value="F:proteasome binding"/>
    <property type="evidence" value="ECO:0007669"/>
    <property type="project" value="TreeGrafter"/>
</dbReference>
<evidence type="ECO:0000313" key="10">
    <source>
        <dbReference type="RefSeq" id="XP_033455797.1"/>
    </source>
</evidence>
<dbReference type="GO" id="GO:0061136">
    <property type="term" value="P:regulation of proteasomal protein catabolic process"/>
    <property type="evidence" value="ECO:0007669"/>
    <property type="project" value="TreeGrafter"/>
</dbReference>
<reference evidence="10" key="3">
    <citation type="submission" date="2025-08" db="UniProtKB">
        <authorList>
            <consortium name="RefSeq"/>
        </authorList>
    </citation>
    <scope>IDENTIFICATION</scope>
    <source>
        <strain evidence="10">CBS 342.82</strain>
    </source>
</reference>
<gene>
    <name evidence="10" type="ORF">K489DRAFT_384665</name>
</gene>
<dbReference type="Pfam" id="PF00443">
    <property type="entry name" value="UCH"/>
    <property type="match status" value="1"/>
</dbReference>
<dbReference type="Proteomes" id="UP000504637">
    <property type="component" value="Unplaced"/>
</dbReference>
<dbReference type="PROSITE" id="PS50235">
    <property type="entry name" value="USP_3"/>
    <property type="match status" value="1"/>
</dbReference>
<dbReference type="GO" id="GO:0004843">
    <property type="term" value="F:cysteine-type deubiquitinase activity"/>
    <property type="evidence" value="ECO:0007669"/>
    <property type="project" value="UniProtKB-EC"/>
</dbReference>
<dbReference type="EC" id="3.4.19.12" evidence="2"/>
<evidence type="ECO:0000259" key="8">
    <source>
        <dbReference type="PROSITE" id="PS50235"/>
    </source>
</evidence>
<dbReference type="InterPro" id="IPR028889">
    <property type="entry name" value="USP"/>
</dbReference>
<feature type="domain" description="USP" evidence="8">
    <location>
        <begin position="605"/>
        <end position="1143"/>
    </location>
</feature>
<dbReference type="InterPro" id="IPR018200">
    <property type="entry name" value="USP_CS"/>
</dbReference>
<feature type="region of interest" description="Disordered" evidence="7">
    <location>
        <begin position="1167"/>
        <end position="1222"/>
    </location>
</feature>
<dbReference type="GO" id="GO:0043161">
    <property type="term" value="P:proteasome-mediated ubiquitin-dependent protein catabolic process"/>
    <property type="evidence" value="ECO:0007669"/>
    <property type="project" value="InterPro"/>
</dbReference>
<dbReference type="AlphaFoldDB" id="A0A6J3LSK4"/>
<evidence type="ECO:0000256" key="6">
    <source>
        <dbReference type="ARBA" id="ARBA00022807"/>
    </source>
</evidence>
<reference evidence="10" key="1">
    <citation type="submission" date="2020-01" db="EMBL/GenBank/DDBJ databases">
        <authorList>
            <consortium name="DOE Joint Genome Institute"/>
            <person name="Haridas S."/>
            <person name="Albert R."/>
            <person name="Binder M."/>
            <person name="Bloem J."/>
            <person name="Labutti K."/>
            <person name="Salamov A."/>
            <person name="Andreopoulos B."/>
            <person name="Baker S.E."/>
            <person name="Barry K."/>
            <person name="Bills G."/>
            <person name="Bluhm B.H."/>
            <person name="Cannon C."/>
            <person name="Castanera R."/>
            <person name="Culley D.E."/>
            <person name="Daum C."/>
            <person name="Ezra D."/>
            <person name="Gonzalez J.B."/>
            <person name="Henrissat B."/>
            <person name="Kuo A."/>
            <person name="Liang C."/>
            <person name="Lipzen A."/>
            <person name="Lutzoni F."/>
            <person name="Magnuson J."/>
            <person name="Mondo S."/>
            <person name="Nolan M."/>
            <person name="Ohm R."/>
            <person name="Pangilinan J."/>
            <person name="Park H.-J."/>
            <person name="Ramirez L."/>
            <person name="Alfaro M."/>
            <person name="Sun H."/>
            <person name="Tritt A."/>
            <person name="Yoshinaga Y."/>
            <person name="Zwiers L.-H."/>
            <person name="Turgeon B.G."/>
            <person name="Goodwin S.B."/>
            <person name="Spatafora J.W."/>
            <person name="Crous P.W."/>
            <person name="Grigoriev I.V."/>
        </authorList>
    </citation>
    <scope>NUCLEOTIDE SEQUENCE</scope>
    <source>
        <strain evidence="10">CBS 342.82</strain>
    </source>
</reference>
<feature type="compositionally biased region" description="Polar residues" evidence="7">
    <location>
        <begin position="751"/>
        <end position="770"/>
    </location>
</feature>
<reference evidence="10" key="2">
    <citation type="submission" date="2020-04" db="EMBL/GenBank/DDBJ databases">
        <authorList>
            <consortium name="NCBI Genome Project"/>
        </authorList>
    </citation>
    <scope>NUCLEOTIDE SEQUENCE</scope>
    <source>
        <strain evidence="10">CBS 342.82</strain>
    </source>
</reference>
<dbReference type="PROSITE" id="PS00972">
    <property type="entry name" value="USP_1"/>
    <property type="match status" value="1"/>
</dbReference>
<protein>
    <recommendedName>
        <fullName evidence="2">ubiquitinyl hydrolase 1</fullName>
        <ecNumber evidence="2">3.4.19.12</ecNumber>
    </recommendedName>
</protein>
<dbReference type="OrthoDB" id="2420415at2759"/>
<dbReference type="PROSITE" id="PS00973">
    <property type="entry name" value="USP_2"/>
    <property type="match status" value="1"/>
</dbReference>
<evidence type="ECO:0000256" key="1">
    <source>
        <dbReference type="ARBA" id="ARBA00000707"/>
    </source>
</evidence>
<feature type="compositionally biased region" description="Polar residues" evidence="7">
    <location>
        <begin position="813"/>
        <end position="823"/>
    </location>
</feature>
<dbReference type="RefSeq" id="XP_033455797.1">
    <property type="nucleotide sequence ID" value="XM_033605910.1"/>
</dbReference>
<name>A0A6J3LSK4_9PEZI</name>
<feature type="region of interest" description="Disordered" evidence="7">
    <location>
        <begin position="740"/>
        <end position="823"/>
    </location>
</feature>
<feature type="compositionally biased region" description="Basic and acidic residues" evidence="7">
    <location>
        <begin position="1212"/>
        <end position="1222"/>
    </location>
</feature>
<accession>A0A6J3LSK4</accession>
<evidence type="ECO:0000256" key="2">
    <source>
        <dbReference type="ARBA" id="ARBA00012759"/>
    </source>
</evidence>
<proteinExistence type="predicted"/>
<dbReference type="SUPFAM" id="SSF54001">
    <property type="entry name" value="Cysteine proteinases"/>
    <property type="match status" value="1"/>
</dbReference>